<keyword evidence="7" id="KW-0626">Porin</keyword>
<evidence type="ECO:0000256" key="1">
    <source>
        <dbReference type="ARBA" id="ARBA00004571"/>
    </source>
</evidence>
<sequence>MKFEKKLLVLALMGLPIASAFADGVLSTTESDVKSAGTTVVNGVETAGTTVENGAKDTMDDVDNFLTRYHGPFTGAYVGAKAGVNDSNMGVGNAAALSGGATPGIPNNQNYGTALGLEAGYGWALGRTVLGIDAGYGYNTTGRSSYFSGNQGYGSHDYGLGLKFGIPITDKLMPYAKLGYGHLVGTGSASGLSGNGANGGLGVEYLFAPHWSVAGEWNTMSVSNNSNTMNNNVYTMGVNYYFGAAKAPRHVAAAAPAPMVAPAPEPVVAPPAPAQQERWRIITEEKPVSLDGANFKFNSAVLNKTADEKLMQVVDFSKKYPEADVNVDGYTDSTGPKAYNVKLSQRRADAVRAYLVRNGVAADRIHTKGYGMANPVASNKTAEGRAQNRHVEVRYTVREEKKVHVMQ</sequence>
<dbReference type="GO" id="GO:0009279">
    <property type="term" value="C:cell outer membrane"/>
    <property type="evidence" value="ECO:0007669"/>
    <property type="project" value="UniProtKB-SubCell"/>
</dbReference>
<evidence type="ECO:0000256" key="7">
    <source>
        <dbReference type="ARBA" id="ARBA00023114"/>
    </source>
</evidence>
<gene>
    <name evidence="11" type="primary">yiaD</name>
    <name evidence="11" type="ORF">CARN8_320001</name>
</gene>
<evidence type="ECO:0000256" key="5">
    <source>
        <dbReference type="ARBA" id="ARBA00022729"/>
    </source>
</evidence>
<dbReference type="InterPro" id="IPR006690">
    <property type="entry name" value="OMPA-like_CS"/>
</dbReference>
<keyword evidence="6" id="KW-0406">Ion transport</keyword>
<dbReference type="Pfam" id="PF00691">
    <property type="entry name" value="OmpA"/>
    <property type="match status" value="1"/>
</dbReference>
<accession>A0A3P3ZP48</accession>
<reference evidence="11" key="1">
    <citation type="submission" date="2018-10" db="EMBL/GenBank/DDBJ databases">
        <authorList>
            <person name="Plewniak F."/>
        </authorList>
    </citation>
    <scope>NUCLEOTIDE SEQUENCE</scope>
</reference>
<dbReference type="PRINTS" id="PR01021">
    <property type="entry name" value="OMPADOMAIN"/>
</dbReference>
<evidence type="ECO:0000256" key="8">
    <source>
        <dbReference type="ARBA" id="ARBA00023136"/>
    </source>
</evidence>
<evidence type="ECO:0000313" key="11">
    <source>
        <dbReference type="EMBL" id="VAY88535.1"/>
    </source>
</evidence>
<dbReference type="PANTHER" id="PTHR30329:SF21">
    <property type="entry name" value="LIPOPROTEIN YIAD-RELATED"/>
    <property type="match status" value="1"/>
</dbReference>
<dbReference type="PROSITE" id="PS01068">
    <property type="entry name" value="OMPA_1"/>
    <property type="match status" value="1"/>
</dbReference>
<dbReference type="Gene3D" id="3.30.1330.60">
    <property type="entry name" value="OmpA-like domain"/>
    <property type="match status" value="1"/>
</dbReference>
<keyword evidence="11" id="KW-0449">Lipoprotein</keyword>
<dbReference type="InterPro" id="IPR036737">
    <property type="entry name" value="OmpA-like_sf"/>
</dbReference>
<dbReference type="InterPro" id="IPR006665">
    <property type="entry name" value="OmpA-like"/>
</dbReference>
<dbReference type="PROSITE" id="PS51123">
    <property type="entry name" value="OMPA_2"/>
    <property type="match status" value="1"/>
</dbReference>
<dbReference type="GO" id="GO:0006811">
    <property type="term" value="P:monoatomic ion transport"/>
    <property type="evidence" value="ECO:0007669"/>
    <property type="project" value="UniProtKB-KW"/>
</dbReference>
<dbReference type="Pfam" id="PF13505">
    <property type="entry name" value="OMP_b-brl"/>
    <property type="match status" value="1"/>
</dbReference>
<evidence type="ECO:0000259" key="10">
    <source>
        <dbReference type="PROSITE" id="PS51123"/>
    </source>
</evidence>
<dbReference type="SUPFAM" id="SSF56925">
    <property type="entry name" value="OMPA-like"/>
    <property type="match status" value="1"/>
</dbReference>
<dbReference type="InterPro" id="IPR027385">
    <property type="entry name" value="Beta-barrel_OMP"/>
</dbReference>
<dbReference type="InterPro" id="IPR011250">
    <property type="entry name" value="OMP/PagP_B-barrel"/>
</dbReference>
<evidence type="ECO:0000256" key="3">
    <source>
        <dbReference type="ARBA" id="ARBA00022452"/>
    </source>
</evidence>
<dbReference type="AlphaFoldDB" id="A0A3P3ZP48"/>
<comment type="subcellular location">
    <subcellularLocation>
        <location evidence="1">Cell outer membrane</location>
        <topology evidence="1">Multi-pass membrane protein</topology>
    </subcellularLocation>
</comment>
<protein>
    <submittedName>
        <fullName evidence="11">Putative lipoprotein YiaD</fullName>
    </submittedName>
</protein>
<proteinExistence type="predicted"/>
<dbReference type="GO" id="GO:0015288">
    <property type="term" value="F:porin activity"/>
    <property type="evidence" value="ECO:0007669"/>
    <property type="project" value="UniProtKB-KW"/>
</dbReference>
<dbReference type="InterPro" id="IPR006664">
    <property type="entry name" value="OMP_bac"/>
</dbReference>
<keyword evidence="8" id="KW-0472">Membrane</keyword>
<dbReference type="SUPFAM" id="SSF103088">
    <property type="entry name" value="OmpA-like"/>
    <property type="match status" value="1"/>
</dbReference>
<organism evidence="11">
    <name type="scientific">mine drainage metagenome</name>
    <dbReference type="NCBI Taxonomy" id="410659"/>
    <lineage>
        <taxon>unclassified sequences</taxon>
        <taxon>metagenomes</taxon>
        <taxon>ecological metagenomes</taxon>
    </lineage>
</organism>
<dbReference type="InterPro" id="IPR050330">
    <property type="entry name" value="Bact_OuterMem_StrucFunc"/>
</dbReference>
<dbReference type="Gene3D" id="2.40.160.20">
    <property type="match status" value="1"/>
</dbReference>
<keyword evidence="5" id="KW-0732">Signal</keyword>
<evidence type="ECO:0000256" key="9">
    <source>
        <dbReference type="ARBA" id="ARBA00023237"/>
    </source>
</evidence>
<keyword evidence="2" id="KW-0813">Transport</keyword>
<evidence type="ECO:0000256" key="2">
    <source>
        <dbReference type="ARBA" id="ARBA00022448"/>
    </source>
</evidence>
<feature type="domain" description="OmpA-like" evidence="10">
    <location>
        <begin position="282"/>
        <end position="399"/>
    </location>
</feature>
<keyword evidence="9" id="KW-0998">Cell outer membrane</keyword>
<keyword evidence="4" id="KW-0812">Transmembrane</keyword>
<dbReference type="CDD" id="cd07185">
    <property type="entry name" value="OmpA_C-like"/>
    <property type="match status" value="1"/>
</dbReference>
<dbReference type="EMBL" id="UOYP01000246">
    <property type="protein sequence ID" value="VAY88535.1"/>
    <property type="molecule type" value="Genomic_DNA"/>
</dbReference>
<name>A0A3P3ZP48_9ZZZZ</name>
<evidence type="ECO:0000256" key="6">
    <source>
        <dbReference type="ARBA" id="ARBA00023065"/>
    </source>
</evidence>
<evidence type="ECO:0000256" key="4">
    <source>
        <dbReference type="ARBA" id="ARBA00022692"/>
    </source>
</evidence>
<keyword evidence="3" id="KW-1134">Transmembrane beta strand</keyword>
<dbReference type="GO" id="GO:0046930">
    <property type="term" value="C:pore complex"/>
    <property type="evidence" value="ECO:0007669"/>
    <property type="project" value="UniProtKB-KW"/>
</dbReference>
<dbReference type="PANTHER" id="PTHR30329">
    <property type="entry name" value="STATOR ELEMENT OF FLAGELLAR MOTOR COMPLEX"/>
    <property type="match status" value="1"/>
</dbReference>